<dbReference type="Pfam" id="PF05345">
    <property type="entry name" value="He_PIG"/>
    <property type="match status" value="2"/>
</dbReference>
<dbReference type="EMBL" id="RJSE01000003">
    <property type="protein sequence ID" value="RNL65034.1"/>
    <property type="molecule type" value="Genomic_DNA"/>
</dbReference>
<dbReference type="GO" id="GO:0016020">
    <property type="term" value="C:membrane"/>
    <property type="evidence" value="ECO:0007669"/>
    <property type="project" value="InterPro"/>
</dbReference>
<dbReference type="Proteomes" id="UP000267128">
    <property type="component" value="Unassembled WGS sequence"/>
</dbReference>
<proteinExistence type="predicted"/>
<name>A0A3N0CNH9_9ACTN</name>
<dbReference type="GO" id="GO:0005975">
    <property type="term" value="P:carbohydrate metabolic process"/>
    <property type="evidence" value="ECO:0007669"/>
    <property type="project" value="UniProtKB-ARBA"/>
</dbReference>
<keyword evidence="2" id="KW-1185">Reference proteome</keyword>
<accession>A0A3N0CNH9</accession>
<dbReference type="OrthoDB" id="9758793at2"/>
<dbReference type="GO" id="GO:0005509">
    <property type="term" value="F:calcium ion binding"/>
    <property type="evidence" value="ECO:0007669"/>
    <property type="project" value="InterPro"/>
</dbReference>
<evidence type="ECO:0000313" key="1">
    <source>
        <dbReference type="EMBL" id="RNL65034.1"/>
    </source>
</evidence>
<reference evidence="1 2" key="1">
    <citation type="submission" date="2018-11" db="EMBL/GenBank/DDBJ databases">
        <authorList>
            <person name="Li F."/>
        </authorList>
    </citation>
    <scope>NUCLEOTIDE SEQUENCE [LARGE SCALE GENOMIC DNA]</scope>
    <source>
        <strain evidence="1 2">Gsoil 097</strain>
    </source>
</reference>
<protein>
    <submittedName>
        <fullName evidence="1">Uncharacterized protein</fullName>
    </submittedName>
</protein>
<dbReference type="AlphaFoldDB" id="A0A3N0CNH9"/>
<dbReference type="Gene3D" id="2.60.40.10">
    <property type="entry name" value="Immunoglobulins"/>
    <property type="match status" value="3"/>
</dbReference>
<organism evidence="1 2">
    <name type="scientific">Nocardioides marmoriginsengisoli</name>
    <dbReference type="NCBI Taxonomy" id="661483"/>
    <lineage>
        <taxon>Bacteria</taxon>
        <taxon>Bacillati</taxon>
        <taxon>Actinomycetota</taxon>
        <taxon>Actinomycetes</taxon>
        <taxon>Propionibacteriales</taxon>
        <taxon>Nocardioidaceae</taxon>
        <taxon>Nocardioides</taxon>
    </lineage>
</organism>
<sequence>MQNQPVSLVAGPTPPRSQVVSMKSRLLGSVLTALLAGVVLAFPFGSPAVAAPAPLVITSSTLPTAPVLAPYTATLKATGGNFGRVWSLVSGTLPSGLKLSAQGRITGTPTQEGPAVFTVGVHDTANPRQSATAVIDLAVGPMQITTTTIPSTIYQGKTYPVTQLKVAGGKKPYTWSIVQGSLPFFKTITQDGKIGGAVALFPGTRTFTVQVADSTGRTAVRQYQIEVRTMEITTATLPQAKRNAYYSAPVKVAGGIGKVTWTIDEGALPPGLKLSASGVISGVPKQSGSWTFTVMASHDFFDAGGTDRHTYTLVVS</sequence>
<gene>
    <name evidence="1" type="ORF">EFK50_03410</name>
</gene>
<dbReference type="InterPro" id="IPR015919">
    <property type="entry name" value="Cadherin-like_sf"/>
</dbReference>
<comment type="caution">
    <text evidence="1">The sequence shown here is derived from an EMBL/GenBank/DDBJ whole genome shotgun (WGS) entry which is preliminary data.</text>
</comment>
<dbReference type="InterPro" id="IPR013783">
    <property type="entry name" value="Ig-like_fold"/>
</dbReference>
<evidence type="ECO:0000313" key="2">
    <source>
        <dbReference type="Proteomes" id="UP000267128"/>
    </source>
</evidence>
<dbReference type="SUPFAM" id="SSF49313">
    <property type="entry name" value="Cadherin-like"/>
    <property type="match status" value="1"/>
</dbReference>